<keyword evidence="1" id="KW-0812">Transmembrane</keyword>
<dbReference type="AlphaFoldDB" id="A0A0F3IFN1"/>
<dbReference type="RefSeq" id="WP_045780406.1">
    <property type="nucleotide sequence ID" value="NZ_LAJX01000243.1"/>
</dbReference>
<evidence type="ECO:0000256" key="1">
    <source>
        <dbReference type="SAM" id="Phobius"/>
    </source>
</evidence>
<feature type="transmembrane region" description="Helical" evidence="1">
    <location>
        <begin position="39"/>
        <end position="56"/>
    </location>
</feature>
<reference evidence="3 4" key="2">
    <citation type="journal article" date="2016" name="Microb. Ecol.">
        <title>Genome Characteristics of a Novel Type I Methanotroph (Sn10-6) Isolated from a Flooded Indian Rice Field.</title>
        <authorList>
            <person name="Rahalkar M.C."/>
            <person name="Pandit P.S."/>
            <person name="Dhakephalkar P.K."/>
            <person name="Pore S."/>
            <person name="Arora P."/>
            <person name="Kapse N."/>
        </authorList>
    </citation>
    <scope>NUCLEOTIDE SEQUENCE [LARGE SCALE GENOMIC DNA]</scope>
    <source>
        <strain evidence="3 4">Sn10-6</strain>
    </source>
</reference>
<reference evidence="4" key="1">
    <citation type="submission" date="2015-03" db="EMBL/GenBank/DDBJ databases">
        <title>Draft genome sequence of a novel methanotroph (Sn10-6) isolated from flooded ricefield rhizosphere in India.</title>
        <authorList>
            <person name="Pandit P.S."/>
            <person name="Pore S.D."/>
            <person name="Arora P."/>
            <person name="Kapse N.G."/>
            <person name="Dhakephalkar P.K."/>
            <person name="Rahalkar M.C."/>
        </authorList>
    </citation>
    <scope>NUCLEOTIDE SEQUENCE [LARGE SCALE GENOMIC DNA]</scope>
    <source>
        <strain evidence="4">Sn10-6</strain>
    </source>
</reference>
<evidence type="ECO:0000313" key="3">
    <source>
        <dbReference type="EMBL" id="KJV05353.1"/>
    </source>
</evidence>
<sequence>MNMIKNLSAVAALTFISVSNVFATTYTPRPVPEMDASIAVLGLGLLAGVLGLVSEYRRKK</sequence>
<gene>
    <name evidence="3" type="ORF">VZ94_18810</name>
</gene>
<evidence type="ECO:0000313" key="4">
    <source>
        <dbReference type="Proteomes" id="UP000033684"/>
    </source>
</evidence>
<keyword evidence="1" id="KW-0472">Membrane</keyword>
<evidence type="ECO:0000256" key="2">
    <source>
        <dbReference type="SAM" id="SignalP"/>
    </source>
</evidence>
<feature type="signal peptide" evidence="2">
    <location>
        <begin position="1"/>
        <end position="23"/>
    </location>
</feature>
<keyword evidence="2" id="KW-0732">Signal</keyword>
<proteinExistence type="predicted"/>
<dbReference type="EMBL" id="LAJX01000243">
    <property type="protein sequence ID" value="KJV05353.1"/>
    <property type="molecule type" value="Genomic_DNA"/>
</dbReference>
<protein>
    <recommendedName>
        <fullName evidence="5">VPEID-CTERM protein sorting domain-containing protein</fullName>
    </recommendedName>
</protein>
<name>A0A0F3IFN1_9GAMM</name>
<organism evidence="3 4">
    <name type="scientific">Methylocucumis oryzae</name>
    <dbReference type="NCBI Taxonomy" id="1632867"/>
    <lineage>
        <taxon>Bacteria</taxon>
        <taxon>Pseudomonadati</taxon>
        <taxon>Pseudomonadota</taxon>
        <taxon>Gammaproteobacteria</taxon>
        <taxon>Methylococcales</taxon>
        <taxon>Methylococcaceae</taxon>
        <taxon>Methylocucumis</taxon>
    </lineage>
</organism>
<feature type="chain" id="PRO_5002462061" description="VPEID-CTERM protein sorting domain-containing protein" evidence="2">
    <location>
        <begin position="24"/>
        <end position="60"/>
    </location>
</feature>
<accession>A0A0F3IFN1</accession>
<comment type="caution">
    <text evidence="3">The sequence shown here is derived from an EMBL/GenBank/DDBJ whole genome shotgun (WGS) entry which is preliminary data.</text>
</comment>
<keyword evidence="1" id="KW-1133">Transmembrane helix</keyword>
<evidence type="ECO:0008006" key="5">
    <source>
        <dbReference type="Google" id="ProtNLM"/>
    </source>
</evidence>
<keyword evidence="4" id="KW-1185">Reference proteome</keyword>
<dbReference type="Proteomes" id="UP000033684">
    <property type="component" value="Unassembled WGS sequence"/>
</dbReference>